<comment type="caution">
    <text evidence="1">The sequence shown here is derived from an EMBL/GenBank/DDBJ whole genome shotgun (WGS) entry which is preliminary data.</text>
</comment>
<dbReference type="RefSeq" id="WP_251915940.1">
    <property type="nucleotide sequence ID" value="NZ_JAMRXG010000013.1"/>
</dbReference>
<proteinExistence type="predicted"/>
<dbReference type="Pfam" id="PF06304">
    <property type="entry name" value="DUF1048"/>
    <property type="match status" value="1"/>
</dbReference>
<dbReference type="Proteomes" id="UP001139157">
    <property type="component" value="Unassembled WGS sequence"/>
</dbReference>
<protein>
    <submittedName>
        <fullName evidence="1">DUF1048 domain-containing protein</fullName>
    </submittedName>
</protein>
<dbReference type="Gene3D" id="1.10.1900.10">
    <property type="entry name" value="c-terminal domain of poly(a) binding protein"/>
    <property type="match status" value="1"/>
</dbReference>
<accession>A0A9X2IZ54</accession>
<gene>
    <name evidence="1" type="ORF">NDR86_27005</name>
</gene>
<sequence length="116" mass="13241">MFISKVIGDLGEKRRWRLYQARVKQLAEPYRTAVDAFQQYLMSSGAGSDVSMFEDLAELFEQGAADRTPLRDIVGTDPVEFIETFARNYEGESWRNRQRERLIEAIERASGADTGS</sequence>
<name>A0A9X2IZ54_9NOCA</name>
<evidence type="ECO:0000313" key="2">
    <source>
        <dbReference type="Proteomes" id="UP001139157"/>
    </source>
</evidence>
<evidence type="ECO:0000313" key="1">
    <source>
        <dbReference type="EMBL" id="MCM6777143.1"/>
    </source>
</evidence>
<reference evidence="1" key="1">
    <citation type="submission" date="2022-06" db="EMBL/GenBank/DDBJ databases">
        <title>Novel species in genus nocardia.</title>
        <authorList>
            <person name="Li F."/>
        </authorList>
    </citation>
    <scope>NUCLEOTIDE SEQUENCE</scope>
    <source>
        <strain evidence="1">CDC141</strain>
    </source>
</reference>
<organism evidence="1 2">
    <name type="scientific">Nocardia pulmonis</name>
    <dbReference type="NCBI Taxonomy" id="2951408"/>
    <lineage>
        <taxon>Bacteria</taxon>
        <taxon>Bacillati</taxon>
        <taxon>Actinomycetota</taxon>
        <taxon>Actinomycetes</taxon>
        <taxon>Mycobacteriales</taxon>
        <taxon>Nocardiaceae</taxon>
        <taxon>Nocardia</taxon>
    </lineage>
</organism>
<dbReference type="EMBL" id="JAMRXG010000013">
    <property type="protein sequence ID" value="MCM6777143.1"/>
    <property type="molecule type" value="Genomic_DNA"/>
</dbReference>
<dbReference type="AlphaFoldDB" id="A0A9X2IZ54"/>
<keyword evidence="2" id="KW-1185">Reference proteome</keyword>
<dbReference type="InterPro" id="IPR008316">
    <property type="entry name" value="UCP029876"/>
</dbReference>
<dbReference type="SUPFAM" id="SSF158560">
    <property type="entry name" value="BH3980-like"/>
    <property type="match status" value="1"/>
</dbReference>